<dbReference type="Proteomes" id="UP000000238">
    <property type="component" value="Chromosome"/>
</dbReference>
<keyword evidence="2" id="KW-1185">Reference proteome</keyword>
<dbReference type="STRING" id="349521.HCH_00668"/>
<gene>
    <name evidence="1" type="ordered locus">HCH_00668</name>
</gene>
<organism evidence="1 2">
    <name type="scientific">Hahella chejuensis (strain KCTC 2396)</name>
    <dbReference type="NCBI Taxonomy" id="349521"/>
    <lineage>
        <taxon>Bacteria</taxon>
        <taxon>Pseudomonadati</taxon>
        <taxon>Pseudomonadota</taxon>
        <taxon>Gammaproteobacteria</taxon>
        <taxon>Oceanospirillales</taxon>
        <taxon>Hahellaceae</taxon>
        <taxon>Hahella</taxon>
    </lineage>
</organism>
<sequence length="132" mass="15107">MPTLVQAIFGRGQAKLKRLLKDYPPYQAPHSQEPFSLTIEQAYANLNYLIAEKANRLVIYGELLRKFGLDLDEGLHNASPEPFLPDLHAWAYKHWPEVYEPASGAQRYMVELQAGRRSHCFLHADGHRPRPG</sequence>
<evidence type="ECO:0000313" key="1">
    <source>
        <dbReference type="EMBL" id="ABC27568.1"/>
    </source>
</evidence>
<name>Q2SP56_HAHCH</name>
<dbReference type="HOGENOM" id="CLU_1914119_0_0_6"/>
<dbReference type="EMBL" id="CP000155">
    <property type="protein sequence ID" value="ABC27568.1"/>
    <property type="molecule type" value="Genomic_DNA"/>
</dbReference>
<dbReference type="KEGG" id="hch:HCH_00668"/>
<dbReference type="AlphaFoldDB" id="Q2SP56"/>
<reference evidence="1 2" key="1">
    <citation type="journal article" date="2005" name="Nucleic Acids Res.">
        <title>Genomic blueprint of Hahella chejuensis, a marine microbe producing an algicidal agent.</title>
        <authorList>
            <person name="Jeong H."/>
            <person name="Yim J.H."/>
            <person name="Lee C."/>
            <person name="Choi S.-H."/>
            <person name="Park Y.K."/>
            <person name="Yoon S.H."/>
            <person name="Hur C.-G."/>
            <person name="Kang H.-Y."/>
            <person name="Kim D."/>
            <person name="Lee H.H."/>
            <person name="Park K.H."/>
            <person name="Park S.-H."/>
            <person name="Park H.-S."/>
            <person name="Lee H.K."/>
            <person name="Oh T.K."/>
            <person name="Kim J.F."/>
        </authorList>
    </citation>
    <scope>NUCLEOTIDE SEQUENCE [LARGE SCALE GENOMIC DNA]</scope>
    <source>
        <strain evidence="1 2">KCTC 2396</strain>
    </source>
</reference>
<dbReference type="OrthoDB" id="4764504at2"/>
<accession>Q2SP56</accession>
<dbReference type="RefSeq" id="WP_011394645.1">
    <property type="nucleotide sequence ID" value="NC_007645.1"/>
</dbReference>
<protein>
    <submittedName>
        <fullName evidence="1">Uncharacterized protein</fullName>
    </submittedName>
</protein>
<proteinExistence type="predicted"/>
<evidence type="ECO:0000313" key="2">
    <source>
        <dbReference type="Proteomes" id="UP000000238"/>
    </source>
</evidence>